<dbReference type="InterPro" id="IPR002464">
    <property type="entry name" value="DNA/RNA_helicase_DEAH_CS"/>
</dbReference>
<name>A0A8R1HZB9_CAEJA</name>
<dbReference type="CDD" id="cd18788">
    <property type="entry name" value="SF2_C_XPD"/>
    <property type="match status" value="1"/>
</dbReference>
<evidence type="ECO:0000256" key="2">
    <source>
        <dbReference type="ARBA" id="ARBA00022741"/>
    </source>
</evidence>
<dbReference type="GO" id="GO:0005634">
    <property type="term" value="C:nucleus"/>
    <property type="evidence" value="ECO:0007669"/>
    <property type="project" value="TreeGrafter"/>
</dbReference>
<dbReference type="Pfam" id="PF13307">
    <property type="entry name" value="Helicase_C_2"/>
    <property type="match status" value="1"/>
</dbReference>
<reference evidence="11" key="2">
    <citation type="submission" date="2022-06" db="UniProtKB">
        <authorList>
            <consortium name="EnsemblMetazoa"/>
        </authorList>
    </citation>
    <scope>IDENTIFICATION</scope>
    <source>
        <strain evidence="11">DF5081</strain>
    </source>
</reference>
<organism evidence="11 12">
    <name type="scientific">Caenorhabditis japonica</name>
    <dbReference type="NCBI Taxonomy" id="281687"/>
    <lineage>
        <taxon>Eukaryota</taxon>
        <taxon>Metazoa</taxon>
        <taxon>Ecdysozoa</taxon>
        <taxon>Nematoda</taxon>
        <taxon>Chromadorea</taxon>
        <taxon>Rhabditida</taxon>
        <taxon>Rhabditina</taxon>
        <taxon>Rhabditomorpha</taxon>
        <taxon>Rhabditoidea</taxon>
        <taxon>Rhabditidae</taxon>
        <taxon>Peloderinae</taxon>
        <taxon>Caenorhabditis</taxon>
    </lineage>
</organism>
<feature type="region of interest" description="Disordered" evidence="9">
    <location>
        <begin position="580"/>
        <end position="601"/>
    </location>
</feature>
<dbReference type="PROSITE" id="PS51193">
    <property type="entry name" value="HELICASE_ATP_BIND_2"/>
    <property type="match status" value="1"/>
</dbReference>
<dbReference type="EnsemblMetazoa" id="CJA16357.1">
    <property type="protein sequence ID" value="CJA16357.1"/>
    <property type="gene ID" value="WBGene00135561"/>
</dbReference>
<dbReference type="FunFam" id="3.40.50.300:FF:003493">
    <property type="entry name" value="Predicted protein"/>
    <property type="match status" value="1"/>
</dbReference>
<evidence type="ECO:0000256" key="8">
    <source>
        <dbReference type="ARBA" id="ARBA00023235"/>
    </source>
</evidence>
<feature type="region of interest" description="Disordered" evidence="9">
    <location>
        <begin position="1"/>
        <end position="38"/>
    </location>
</feature>
<feature type="compositionally biased region" description="Basic and acidic residues" evidence="9">
    <location>
        <begin position="1"/>
        <end position="11"/>
    </location>
</feature>
<proteinExistence type="predicted"/>
<dbReference type="AlphaFoldDB" id="A0A8R1HZB9"/>
<evidence type="ECO:0000313" key="12">
    <source>
        <dbReference type="Proteomes" id="UP000005237"/>
    </source>
</evidence>
<dbReference type="Gene3D" id="3.40.50.300">
    <property type="entry name" value="P-loop containing nucleotide triphosphate hydrolases"/>
    <property type="match status" value="2"/>
</dbReference>
<dbReference type="GO" id="GO:1990918">
    <property type="term" value="P:double-strand break repair involved in meiotic recombination"/>
    <property type="evidence" value="ECO:0007669"/>
    <property type="project" value="TreeGrafter"/>
</dbReference>
<dbReference type="SUPFAM" id="SSF52540">
    <property type="entry name" value="P-loop containing nucleoside triphosphate hydrolases"/>
    <property type="match status" value="1"/>
</dbReference>
<keyword evidence="8" id="KW-0413">Isomerase</keyword>
<evidence type="ECO:0000259" key="10">
    <source>
        <dbReference type="PROSITE" id="PS51193"/>
    </source>
</evidence>
<dbReference type="Pfam" id="PF06733">
    <property type="entry name" value="DEAD_2"/>
    <property type="match status" value="1"/>
</dbReference>
<dbReference type="GO" id="GO:0006289">
    <property type="term" value="P:nucleotide-excision repair"/>
    <property type="evidence" value="ECO:0007669"/>
    <property type="project" value="TreeGrafter"/>
</dbReference>
<dbReference type="SMART" id="SM00488">
    <property type="entry name" value="DEXDc2"/>
    <property type="match status" value="1"/>
</dbReference>
<dbReference type="GO" id="GO:0005524">
    <property type="term" value="F:ATP binding"/>
    <property type="evidence" value="ECO:0007669"/>
    <property type="project" value="UniProtKB-KW"/>
</dbReference>
<evidence type="ECO:0000256" key="3">
    <source>
        <dbReference type="ARBA" id="ARBA00022801"/>
    </source>
</evidence>
<dbReference type="PANTHER" id="PTHR11472">
    <property type="entry name" value="DNA REPAIR DEAD HELICASE RAD3/XP-D SUBFAMILY MEMBER"/>
    <property type="match status" value="1"/>
</dbReference>
<dbReference type="GO" id="GO:0003677">
    <property type="term" value="F:DNA binding"/>
    <property type="evidence" value="ECO:0007669"/>
    <property type="project" value="InterPro"/>
</dbReference>
<accession>A0A8R1HZB9</accession>
<protein>
    <submittedName>
        <fullName evidence="11">Helicase ATP-binding domain-containing protein</fullName>
    </submittedName>
</protein>
<evidence type="ECO:0000313" key="11">
    <source>
        <dbReference type="EnsemblMetazoa" id="CJA16357.1"/>
    </source>
</evidence>
<dbReference type="Proteomes" id="UP000005237">
    <property type="component" value="Unassembled WGS sequence"/>
</dbReference>
<keyword evidence="1" id="KW-0479">Metal-binding</keyword>
<dbReference type="PROSITE" id="PS00690">
    <property type="entry name" value="DEAH_ATP_HELICASE"/>
    <property type="match status" value="1"/>
</dbReference>
<dbReference type="GO" id="GO:0016818">
    <property type="term" value="F:hydrolase activity, acting on acid anhydrides, in phosphorus-containing anhydrides"/>
    <property type="evidence" value="ECO:0007669"/>
    <property type="project" value="InterPro"/>
</dbReference>
<dbReference type="InterPro" id="IPR014013">
    <property type="entry name" value="Helic_SF1/SF2_ATP-bd_DinG/Rad3"/>
</dbReference>
<dbReference type="InterPro" id="IPR045028">
    <property type="entry name" value="DinG/Rad3-like"/>
</dbReference>
<dbReference type="InterPro" id="IPR006555">
    <property type="entry name" value="ATP-dep_Helicase_C"/>
</dbReference>
<keyword evidence="5" id="KW-0067">ATP-binding</keyword>
<evidence type="ECO:0000256" key="5">
    <source>
        <dbReference type="ARBA" id="ARBA00022840"/>
    </source>
</evidence>
<keyword evidence="2" id="KW-0547">Nucleotide-binding</keyword>
<dbReference type="SMART" id="SM00491">
    <property type="entry name" value="HELICc2"/>
    <property type="match status" value="1"/>
</dbReference>
<evidence type="ECO:0000256" key="7">
    <source>
        <dbReference type="ARBA" id="ARBA00023014"/>
    </source>
</evidence>
<sequence>MATKKNTEADFWKNGTSSAKSKSDFFRNRKSYSEQQNESKFVKQEEKYEITEVVQEIKKSKKRKRLIIRNDEYGKLMMLGLEVRVPLGLSLYPTQKLMIVRILSALKTSQNVLAESPTGSGKTMALLASTCAWLLNYIQQKRAAYENCEIHGSALRPKNEPNQVKTENDEDVKPTVSALKSGDTFENQWVDDFVPHKSEKVQVKKENSEPKETGKKEPECTCMPRVRVYYGTRTHKQIAQVVKEFSRLPYANIIKHTILGSREQSCINPTARKQPDISAYCKEINSAHGIGCSFKTAMRPRYEKAPPLRDHLQDNGTVVFDIETIVETLATNTPQLCPYFCTNRILTQDADLIMCPFSYLVDPLIRNSSDVHLKNSVIILDEAHNIEDTCRDAASFTFTEKEIDDSILSIRLKKHLVDTELTNGQKDMDTAQIVDRKIILNEIRTHLVFLENVLLEMLRWMRSVSRNARPAKNDRQGWKSCTMCSANLFSSLTNAEEGVDLFTPPNSPKHTEISTVFSEMTKHNEPEMQYFDQFKPSSTAIVVIEKWLYFQSFFGNQQYQSTYRLNVSIEPINERPIFDGDSSIFTNSPRSSGPRRSAGPRNMQYREMQEVKTEWSTQSDGDQWIDPSMSQTGHQPISDGCKTTISLWCMSPAISFRDAFGESRSVVLASGTLCPMDTLKTELGTEFKQQVEGDQVISAENIFAAVLPAGPYGNRLQCTFRNTSDPESAFYSEVGAIIRYVCLNVPAGILCFLPSYRVLEQLKTCMMRNSSMRQIEMKKRILFEPKRSSELTSVMDEFDDAIFNPTKFGESINGALMFAVFRGKISEGIDFADDRARVVISVGIPFPNAVDDHVTAKKSYNDQNSKEMGILTGDEWYVTQAYRALNQALGRCLRHKNDWGAMLLIDERLERQTGTFTGGATSARVSKWIRAQLKSYPSFKIFNNDFRAFMERRMGVGKESTVNK</sequence>
<feature type="domain" description="Helicase ATP-binding" evidence="10">
    <location>
        <begin position="81"/>
        <end position="428"/>
    </location>
</feature>
<dbReference type="GO" id="GO:0051536">
    <property type="term" value="F:iron-sulfur cluster binding"/>
    <property type="evidence" value="ECO:0007669"/>
    <property type="project" value="UniProtKB-KW"/>
</dbReference>
<evidence type="ECO:0000256" key="6">
    <source>
        <dbReference type="ARBA" id="ARBA00023004"/>
    </source>
</evidence>
<keyword evidence="6" id="KW-0408">Iron</keyword>
<evidence type="ECO:0000256" key="9">
    <source>
        <dbReference type="SAM" id="MobiDB-lite"/>
    </source>
</evidence>
<keyword evidence="7" id="KW-0411">Iron-sulfur</keyword>
<evidence type="ECO:0000256" key="4">
    <source>
        <dbReference type="ARBA" id="ARBA00022806"/>
    </source>
</evidence>
<evidence type="ECO:0000256" key="1">
    <source>
        <dbReference type="ARBA" id="ARBA00022723"/>
    </source>
</evidence>
<dbReference type="InterPro" id="IPR010614">
    <property type="entry name" value="RAD3-like_helicase_DEAD"/>
</dbReference>
<dbReference type="FunFam" id="3.40.50.300:FF:003440">
    <property type="entry name" value="Deletions Of G-rich DNA"/>
    <property type="match status" value="1"/>
</dbReference>
<feature type="compositionally biased region" description="Low complexity" evidence="9">
    <location>
        <begin position="588"/>
        <end position="601"/>
    </location>
</feature>
<keyword evidence="3" id="KW-0378">Hydrolase</keyword>
<keyword evidence="12" id="KW-1185">Reference proteome</keyword>
<dbReference type="InterPro" id="IPR006554">
    <property type="entry name" value="Helicase-like_DEXD_c2"/>
</dbReference>
<keyword evidence="4" id="KW-0347">Helicase</keyword>
<dbReference type="GO" id="GO:0046872">
    <property type="term" value="F:metal ion binding"/>
    <property type="evidence" value="ECO:0007669"/>
    <property type="project" value="UniProtKB-KW"/>
</dbReference>
<dbReference type="InterPro" id="IPR027417">
    <property type="entry name" value="P-loop_NTPase"/>
</dbReference>
<dbReference type="PANTHER" id="PTHR11472:SF47">
    <property type="entry name" value="FANCONI ANEMIA GROUP J PROTEIN"/>
    <property type="match status" value="1"/>
</dbReference>
<dbReference type="GO" id="GO:0003678">
    <property type="term" value="F:DNA helicase activity"/>
    <property type="evidence" value="ECO:0007669"/>
    <property type="project" value="InterPro"/>
</dbReference>
<reference evidence="12" key="1">
    <citation type="submission" date="2010-08" db="EMBL/GenBank/DDBJ databases">
        <authorList>
            <consortium name="Caenorhabditis japonica Sequencing Consortium"/>
            <person name="Wilson R.K."/>
        </authorList>
    </citation>
    <scope>NUCLEOTIDE SEQUENCE [LARGE SCALE GENOMIC DNA]</scope>
    <source>
        <strain evidence="12">DF5081</strain>
    </source>
</reference>